<proteinExistence type="predicted"/>
<evidence type="ECO:0000313" key="1">
    <source>
        <dbReference type="EMBL" id="KAJ3556843.1"/>
    </source>
</evidence>
<reference evidence="1" key="1">
    <citation type="submission" date="2022-07" db="EMBL/GenBank/DDBJ databases">
        <title>Genome Sequence of Phlebia brevispora.</title>
        <authorList>
            <person name="Buettner E."/>
        </authorList>
    </citation>
    <scope>NUCLEOTIDE SEQUENCE</scope>
    <source>
        <strain evidence="1">MPL23</strain>
    </source>
</reference>
<keyword evidence="2" id="KW-1185">Reference proteome</keyword>
<protein>
    <submittedName>
        <fullName evidence="1">Uncharacterized protein</fullName>
    </submittedName>
</protein>
<dbReference type="Proteomes" id="UP001148662">
    <property type="component" value="Unassembled WGS sequence"/>
</dbReference>
<evidence type="ECO:0000313" key="2">
    <source>
        <dbReference type="Proteomes" id="UP001148662"/>
    </source>
</evidence>
<dbReference type="EMBL" id="JANHOG010000206">
    <property type="protein sequence ID" value="KAJ3556843.1"/>
    <property type="molecule type" value="Genomic_DNA"/>
</dbReference>
<organism evidence="1 2">
    <name type="scientific">Phlebia brevispora</name>
    <dbReference type="NCBI Taxonomy" id="194682"/>
    <lineage>
        <taxon>Eukaryota</taxon>
        <taxon>Fungi</taxon>
        <taxon>Dikarya</taxon>
        <taxon>Basidiomycota</taxon>
        <taxon>Agaricomycotina</taxon>
        <taxon>Agaricomycetes</taxon>
        <taxon>Polyporales</taxon>
        <taxon>Meruliaceae</taxon>
        <taxon>Phlebia</taxon>
    </lineage>
</organism>
<accession>A0ACC1TA29</accession>
<sequence>MMDDACLWIDYTGLLTLAGTDKYKTRSDPVKSVSVHSRLPSVTARAMLVSIDNVADQWFDYVIVGGGTAGLTLAARLTEDAERSVLVIEAGAANIDDPALLRTASYGSHFGNEAYSWNHQTIYQAAVNRRALWPRGKGLGGSSAINFLTWSKPPRQDIDDIERLGNPGWNWDNYHKPRWTAKVDLSCDDRRGRNEVSSGVPVLLRIWKQQMTSLQTVLNAGIQPAPLPYDGETEGFQFSLNTIDPTTHTRVYAANAFYVPNKDRPNFSVLISAYARRVLTAETGSGALSAVGVEFEYEGQVHCVNAREEVILCAGALKTPQLLELSGIGRRDVLGKINVPVKVELPGVGENVQEHMFLGTAYELKEDVEWTTLDLLRDPELLAKQNEQLASNTGVFTTGIVSLVFLPLDKVTSPERAAEIYAMGQDTLKRMVANGAPPANIEQTQILLERLKPGGSKRSPGCEIINFPGFVPGGIPNAPEKGKRYLSPSMALNHNFSRGTIHSVSDDPAKDPAYDPRYMEEAIDLEIALEIIKYVRKLANTAPLKDMLEKELNPGPECQTDDQIREWIKAGFSTTFHTAGSCSMLPRSKGGVVSPELKVYGTNNLRVVDLSIIPLHFAAHAQATVHAIAEQAADIIKGKFKS</sequence>
<name>A0ACC1TA29_9APHY</name>
<comment type="caution">
    <text evidence="1">The sequence shown here is derived from an EMBL/GenBank/DDBJ whole genome shotgun (WGS) entry which is preliminary data.</text>
</comment>
<gene>
    <name evidence="1" type="ORF">NM688_g1798</name>
</gene>